<dbReference type="RefSeq" id="WP_052555753.1">
    <property type="nucleotide sequence ID" value="NZ_JMCC02000098.1"/>
</dbReference>
<dbReference type="InterPro" id="IPR012328">
    <property type="entry name" value="Chalcone/stilbene_synt_C"/>
</dbReference>
<reference evidence="5 6" key="1">
    <citation type="submission" date="2014-12" db="EMBL/GenBank/DDBJ databases">
        <title>Genome assembly of Enhygromyxa salina DSM 15201.</title>
        <authorList>
            <person name="Sharma G."/>
            <person name="Subramanian S."/>
        </authorList>
    </citation>
    <scope>NUCLEOTIDE SEQUENCE [LARGE SCALE GENOMIC DNA]</scope>
    <source>
        <strain evidence="5 6">DSM 15201</strain>
    </source>
</reference>
<organism evidence="5 6">
    <name type="scientific">Enhygromyxa salina</name>
    <dbReference type="NCBI Taxonomy" id="215803"/>
    <lineage>
        <taxon>Bacteria</taxon>
        <taxon>Pseudomonadati</taxon>
        <taxon>Myxococcota</taxon>
        <taxon>Polyangia</taxon>
        <taxon>Nannocystales</taxon>
        <taxon>Nannocystaceae</taxon>
        <taxon>Enhygromyxa</taxon>
    </lineage>
</organism>
<dbReference type="InterPro" id="IPR013601">
    <property type="entry name" value="FAE1_typ3_polyketide_synth"/>
</dbReference>
<accession>A0A0C1Z6Z4</accession>
<evidence type="ECO:0000256" key="2">
    <source>
        <dbReference type="ARBA" id="ARBA00022679"/>
    </source>
</evidence>
<dbReference type="SUPFAM" id="SSF53901">
    <property type="entry name" value="Thiolase-like"/>
    <property type="match status" value="2"/>
</dbReference>
<dbReference type="InterPro" id="IPR011141">
    <property type="entry name" value="Polyketide_synthase_type-III"/>
</dbReference>
<gene>
    <name evidence="5" type="ORF">DB30_08085</name>
</gene>
<dbReference type="AlphaFoldDB" id="A0A0C1Z6Z4"/>
<comment type="similarity">
    <text evidence="1">Belongs to the thiolase-like superfamily. Chalcone/stilbene synthases family.</text>
</comment>
<dbReference type="Proteomes" id="UP000031599">
    <property type="component" value="Unassembled WGS sequence"/>
</dbReference>
<dbReference type="Pfam" id="PF02797">
    <property type="entry name" value="Chal_sti_synt_C"/>
    <property type="match status" value="1"/>
</dbReference>
<evidence type="ECO:0000259" key="3">
    <source>
        <dbReference type="Pfam" id="PF02797"/>
    </source>
</evidence>
<dbReference type="Gene3D" id="3.40.47.10">
    <property type="match status" value="2"/>
</dbReference>
<feature type="domain" description="FAE" evidence="4">
    <location>
        <begin position="64"/>
        <end position="211"/>
    </location>
</feature>
<dbReference type="InterPro" id="IPR016039">
    <property type="entry name" value="Thiolase-like"/>
</dbReference>
<dbReference type="GO" id="GO:0016020">
    <property type="term" value="C:membrane"/>
    <property type="evidence" value="ECO:0007669"/>
    <property type="project" value="InterPro"/>
</dbReference>
<evidence type="ECO:0000259" key="4">
    <source>
        <dbReference type="Pfam" id="PF08392"/>
    </source>
</evidence>
<dbReference type="EMBL" id="JMCC02000098">
    <property type="protein sequence ID" value="KIG13409.1"/>
    <property type="molecule type" value="Genomic_DNA"/>
</dbReference>
<dbReference type="Pfam" id="PF08392">
    <property type="entry name" value="FAE1_CUT1_RppA"/>
    <property type="match status" value="1"/>
</dbReference>
<evidence type="ECO:0000313" key="5">
    <source>
        <dbReference type="EMBL" id="KIG13409.1"/>
    </source>
</evidence>
<evidence type="ECO:0000313" key="6">
    <source>
        <dbReference type="Proteomes" id="UP000031599"/>
    </source>
</evidence>
<feature type="domain" description="Chalcone/stilbene synthase C-terminal" evidence="3">
    <location>
        <begin position="273"/>
        <end position="355"/>
    </location>
</feature>
<evidence type="ECO:0000256" key="1">
    <source>
        <dbReference type="ARBA" id="ARBA00005531"/>
    </source>
</evidence>
<comment type="caution">
    <text evidence="5">The sequence shown here is derived from an EMBL/GenBank/DDBJ whole genome shotgun (WGS) entry which is preliminary data.</text>
</comment>
<dbReference type="GO" id="GO:0006633">
    <property type="term" value="P:fatty acid biosynthetic process"/>
    <property type="evidence" value="ECO:0007669"/>
    <property type="project" value="InterPro"/>
</dbReference>
<name>A0A0C1Z6Z4_9BACT</name>
<proteinExistence type="inferred from homology"/>
<sequence>MGPARRYLERPVVEPGLHTYAQTELAELFRRRLTKLKGSEQIRQMVGFVYEHAGIEQRHLEVSVAEIESRSGWYRLVNAATASLAQRVITKLLREDLPADSFDALVVVSASYAGFPSLSRLLQTELGMRPEALCYDLTGLGCAGPTHGLHLADMLLTTGAAQRVCLVCADVMGTHGESRVHNEVPNMSQVVAHCLASDGAAAVVVSAKPSSSSCISWDGCRLDTRLWPNSLAENDFTASEDNQPLISVGKEIRTRLLDELGPTVAAANPDTTYFHPGGASLMRQLGASFPAFAPTLDISSKVLREHGNIGSASVLWVLHEAWAQHEAGQRAFGPDLRLIALGPGIVSTQLCLTGVSQ</sequence>
<protein>
    <submittedName>
        <fullName evidence="5">Chalcone synthase</fullName>
    </submittedName>
</protein>
<dbReference type="GO" id="GO:0030639">
    <property type="term" value="P:polyketide biosynthetic process"/>
    <property type="evidence" value="ECO:0007669"/>
    <property type="project" value="TreeGrafter"/>
</dbReference>
<dbReference type="PANTHER" id="PTHR11877:SF46">
    <property type="entry name" value="TYPE III POLYKETIDE SYNTHASE A"/>
    <property type="match status" value="1"/>
</dbReference>
<dbReference type="PANTHER" id="PTHR11877">
    <property type="entry name" value="HYDROXYMETHYLGLUTARYL-COA SYNTHASE"/>
    <property type="match status" value="1"/>
</dbReference>
<dbReference type="GO" id="GO:0016747">
    <property type="term" value="F:acyltransferase activity, transferring groups other than amino-acyl groups"/>
    <property type="evidence" value="ECO:0007669"/>
    <property type="project" value="InterPro"/>
</dbReference>
<keyword evidence="2" id="KW-0808">Transferase</keyword>